<feature type="transmembrane region" description="Helical" evidence="6">
    <location>
        <begin position="89"/>
        <end position="109"/>
    </location>
</feature>
<feature type="transmembrane region" description="Helical" evidence="6">
    <location>
        <begin position="259"/>
        <end position="277"/>
    </location>
</feature>
<keyword evidence="3" id="KW-0133">Cell shape</keyword>
<feature type="transmembrane region" description="Helical" evidence="6">
    <location>
        <begin position="125"/>
        <end position="143"/>
    </location>
</feature>
<keyword evidence="4 6" id="KW-1133">Transmembrane helix</keyword>
<dbReference type="PANTHER" id="PTHR30474">
    <property type="entry name" value="CELL CYCLE PROTEIN"/>
    <property type="match status" value="1"/>
</dbReference>
<dbReference type="InterPro" id="IPR047928">
    <property type="entry name" value="Perm_prefix_1"/>
</dbReference>
<dbReference type="AlphaFoldDB" id="A0AAP9DXN2"/>
<name>A0AAP9DXN2_PANTH</name>
<dbReference type="GO" id="GO:0032153">
    <property type="term" value="C:cell division site"/>
    <property type="evidence" value="ECO:0007669"/>
    <property type="project" value="TreeGrafter"/>
</dbReference>
<reference evidence="7 10" key="2">
    <citation type="submission" date="2022-05" db="EMBL/GenBank/DDBJ databases">
        <title>Genome Sequencing of Bee-Associated Microbes.</title>
        <authorList>
            <person name="Dunlap C."/>
        </authorList>
    </citation>
    <scope>NUCLEOTIDE SEQUENCE [LARGE SCALE GENOMIC DNA]</scope>
    <source>
        <strain evidence="7 10">NRRL B-14613</strain>
    </source>
</reference>
<dbReference type="GO" id="GO:0015648">
    <property type="term" value="F:lipid-linked peptidoglycan transporter activity"/>
    <property type="evidence" value="ECO:0007669"/>
    <property type="project" value="TreeGrafter"/>
</dbReference>
<dbReference type="InterPro" id="IPR001182">
    <property type="entry name" value="FtsW/RodA"/>
</dbReference>
<feature type="transmembrane region" description="Helical" evidence="6">
    <location>
        <begin position="238"/>
        <end position="254"/>
    </location>
</feature>
<proteinExistence type="predicted"/>
<keyword evidence="10" id="KW-1185">Reference proteome</keyword>
<feature type="transmembrane region" description="Helical" evidence="6">
    <location>
        <begin position="216"/>
        <end position="232"/>
    </location>
</feature>
<dbReference type="EMBL" id="CP041405">
    <property type="protein sequence ID" value="QDM45619.1"/>
    <property type="molecule type" value="Genomic_DNA"/>
</dbReference>
<keyword evidence="2 6" id="KW-0812">Transmembrane</keyword>
<keyword evidence="5 6" id="KW-0472">Membrane</keyword>
<evidence type="ECO:0000256" key="6">
    <source>
        <dbReference type="SAM" id="Phobius"/>
    </source>
</evidence>
<dbReference type="GO" id="GO:0051301">
    <property type="term" value="P:cell division"/>
    <property type="evidence" value="ECO:0007669"/>
    <property type="project" value="InterPro"/>
</dbReference>
<dbReference type="GO" id="GO:0008360">
    <property type="term" value="P:regulation of cell shape"/>
    <property type="evidence" value="ECO:0007669"/>
    <property type="project" value="UniProtKB-KW"/>
</dbReference>
<protein>
    <submittedName>
        <fullName evidence="7">Permease prefix domain 1-containing protein</fullName>
    </submittedName>
</protein>
<evidence type="ECO:0000313" key="7">
    <source>
        <dbReference type="EMBL" id="MCY9610811.1"/>
    </source>
</evidence>
<dbReference type="EMBL" id="JAMDMM010000064">
    <property type="protein sequence ID" value="MCY9610811.1"/>
    <property type="molecule type" value="Genomic_DNA"/>
</dbReference>
<evidence type="ECO:0000313" key="8">
    <source>
        <dbReference type="EMBL" id="QDM45619.1"/>
    </source>
</evidence>
<reference evidence="8 9" key="1">
    <citation type="submission" date="2019-07" db="EMBL/GenBank/DDBJ databases">
        <title>Paenibacillus thiaminolyticus NRRL B-4156.</title>
        <authorList>
            <person name="Hehnly C."/>
            <person name="Zhang L."/>
        </authorList>
    </citation>
    <scope>NUCLEOTIDE SEQUENCE [LARGE SCALE GENOMIC DNA]</scope>
    <source>
        <strain evidence="8 9">NRRL B-4156</strain>
    </source>
</reference>
<gene>
    <name evidence="8" type="ORF">FLT43_20660</name>
    <name evidence="7" type="ORF">M5W83_27070</name>
</gene>
<dbReference type="Proteomes" id="UP001209276">
    <property type="component" value="Unassembled WGS sequence"/>
</dbReference>
<dbReference type="NCBIfam" id="NF038403">
    <property type="entry name" value="perm_prefix_1"/>
    <property type="match status" value="1"/>
</dbReference>
<evidence type="ECO:0000256" key="1">
    <source>
        <dbReference type="ARBA" id="ARBA00004141"/>
    </source>
</evidence>
<evidence type="ECO:0000256" key="4">
    <source>
        <dbReference type="ARBA" id="ARBA00022989"/>
    </source>
</evidence>
<dbReference type="Proteomes" id="UP000315377">
    <property type="component" value="Chromosome"/>
</dbReference>
<evidence type="ECO:0000256" key="5">
    <source>
        <dbReference type="ARBA" id="ARBA00023136"/>
    </source>
</evidence>
<accession>A0AAP9DXN2</accession>
<dbReference type="GO" id="GO:0005886">
    <property type="term" value="C:plasma membrane"/>
    <property type="evidence" value="ECO:0007669"/>
    <property type="project" value="TreeGrafter"/>
</dbReference>
<feature type="transmembrane region" description="Helical" evidence="6">
    <location>
        <begin position="348"/>
        <end position="368"/>
    </location>
</feature>
<dbReference type="RefSeq" id="WP_087442766.1">
    <property type="nucleotide sequence ID" value="NZ_CABMNB010000027.1"/>
</dbReference>
<evidence type="ECO:0000256" key="2">
    <source>
        <dbReference type="ARBA" id="ARBA00022692"/>
    </source>
</evidence>
<feature type="transmembrane region" description="Helical" evidence="6">
    <location>
        <begin position="187"/>
        <end position="204"/>
    </location>
</feature>
<dbReference type="GeneID" id="76998375"/>
<feature type="transmembrane region" description="Helical" evidence="6">
    <location>
        <begin position="150"/>
        <end position="167"/>
    </location>
</feature>
<organism evidence="8 9">
    <name type="scientific">Paenibacillus thiaminolyticus</name>
    <name type="common">Bacillus thiaminolyticus</name>
    <dbReference type="NCBI Taxonomy" id="49283"/>
    <lineage>
        <taxon>Bacteria</taxon>
        <taxon>Bacillati</taxon>
        <taxon>Bacillota</taxon>
        <taxon>Bacilli</taxon>
        <taxon>Bacillales</taxon>
        <taxon>Paenibacillaceae</taxon>
        <taxon>Paenibacillus</taxon>
    </lineage>
</organism>
<sequence>MINSDKDGTFRMPEAAEQFVQDVLGRIKAKEMKPEIEAELRDHLLSRMEEHTDRGRNEDEAAHEAVRQMGASSIVAEQMNRIHRPRIPWLLWSSLVIWIGFSLFGLFLLQSEPGGQNLAGLGTKSSIYLLLGIVCFAAGMFIDYRQLWRLASWMYGGMAVLLVWTGWTGVHINGMRFLMIGPVPIDIYLLSPFLFLIAIYVMLSDRSARTKRYAKFMPYALIILPVLLYVIDGRYKELFIYGLGMIVVLMQLRCRPVVWWKLAVCAAGGGVLLWMTSDTVRFVFGRRMQEWSAFLGSTVERDSDGGFVMREIRRSVQHAGWFGQENGQTLTLPYLHSDYLSVYLVDTAGWSSGLLLLGSMGVLLYSVYRAAAVFAIHLAGG</sequence>
<evidence type="ECO:0000256" key="3">
    <source>
        <dbReference type="ARBA" id="ARBA00022960"/>
    </source>
</evidence>
<evidence type="ECO:0000313" key="10">
    <source>
        <dbReference type="Proteomes" id="UP001209276"/>
    </source>
</evidence>
<evidence type="ECO:0000313" key="9">
    <source>
        <dbReference type="Proteomes" id="UP000315377"/>
    </source>
</evidence>
<comment type="subcellular location">
    <subcellularLocation>
        <location evidence="1">Membrane</location>
        <topology evidence="1">Multi-pass membrane protein</topology>
    </subcellularLocation>
</comment>
<dbReference type="PANTHER" id="PTHR30474:SF1">
    <property type="entry name" value="PEPTIDOGLYCAN GLYCOSYLTRANSFERASE MRDB"/>
    <property type="match status" value="1"/>
</dbReference>